<name>W7F6F1_PLAF8</name>
<dbReference type="Proteomes" id="UP000030688">
    <property type="component" value="Unassembled WGS sequence"/>
</dbReference>
<reference evidence="2" key="1">
    <citation type="submission" date="2007-11" db="EMBL/GenBank/DDBJ databases">
        <authorList>
            <consortium name="The Broad Institute Genome Sequencing Platform"/>
            <person name="Volkman S.K."/>
            <person name="Daily J.P."/>
            <person name="Sarr O."/>
            <person name="Ndiaye D."/>
            <person name="Ndir O."/>
            <person name="Mboup S."/>
            <person name="Lukens A."/>
            <person name="Stange-Thomann N."/>
            <person name="Mauceli E."/>
            <person name="Gnerre S."/>
            <person name="Jaffe D."/>
            <person name="Zainoun J."/>
            <person name="Wiegand R.C."/>
            <person name="Birren B."/>
            <person name="Galagan J."/>
            <person name="Lander E."/>
            <person name="Wirth D.F."/>
        </authorList>
    </citation>
    <scope>NUCLEOTIDE SEQUENCE [LARGE SCALE GENOMIC DNA]</scope>
    <source>
        <strain evidence="2">7G8</strain>
    </source>
</reference>
<evidence type="ECO:0000313" key="2">
    <source>
        <dbReference type="Proteomes" id="UP000030688"/>
    </source>
</evidence>
<dbReference type="AlphaFoldDB" id="W7F6F1"/>
<protein>
    <submittedName>
        <fullName evidence="1">Uncharacterized protein</fullName>
    </submittedName>
</protein>
<accession>W7F6F1</accession>
<sequence length="57" mass="7105">MSMYNILINYFVTINRFDVIYNQNEHLLIKDNYHLINIINILYNEIYKSFYEKIKIK</sequence>
<evidence type="ECO:0000313" key="1">
    <source>
        <dbReference type="EMBL" id="EUR77479.1"/>
    </source>
</evidence>
<organism evidence="1 2">
    <name type="scientific">Plasmodium falciparum (isolate 7G8)</name>
    <dbReference type="NCBI Taxonomy" id="57266"/>
    <lineage>
        <taxon>Eukaryota</taxon>
        <taxon>Sar</taxon>
        <taxon>Alveolata</taxon>
        <taxon>Apicomplexa</taxon>
        <taxon>Aconoidasida</taxon>
        <taxon>Haemosporida</taxon>
        <taxon>Plasmodiidae</taxon>
        <taxon>Plasmodium</taxon>
        <taxon>Plasmodium (Laverania)</taxon>
    </lineage>
</organism>
<dbReference type="EMBL" id="KE123592">
    <property type="protein sequence ID" value="EUR77479.1"/>
    <property type="molecule type" value="Genomic_DNA"/>
</dbReference>
<gene>
    <name evidence="1" type="ORF">PFBG_01056</name>
</gene>
<proteinExistence type="predicted"/>
<reference evidence="1 2" key="2">
    <citation type="submission" date="2013-02" db="EMBL/GenBank/DDBJ databases">
        <title>The Genome Sequence of Plasmodium falciparum 7G8.</title>
        <authorList>
            <consortium name="The Broad Institute Genome Sequencing Platform"/>
            <consortium name="The Broad Institute Genome Sequencing Center for Infectious Disease"/>
            <person name="Neafsey D."/>
            <person name="Cheeseman I."/>
            <person name="Volkman S."/>
            <person name="Adams J."/>
            <person name="Walker B."/>
            <person name="Young S.K."/>
            <person name="Zeng Q."/>
            <person name="Gargeya S."/>
            <person name="Fitzgerald M."/>
            <person name="Haas B."/>
            <person name="Abouelleil A."/>
            <person name="Alvarado L."/>
            <person name="Arachchi H.M."/>
            <person name="Berlin A.M."/>
            <person name="Chapman S.B."/>
            <person name="Dewar J."/>
            <person name="Goldberg J."/>
            <person name="Griggs A."/>
            <person name="Gujja S."/>
            <person name="Hansen M."/>
            <person name="Howarth C."/>
            <person name="Imamovic A."/>
            <person name="Larimer J."/>
            <person name="McCowan C."/>
            <person name="Murphy C."/>
            <person name="Neiman D."/>
            <person name="Pearson M."/>
            <person name="Priest M."/>
            <person name="Roberts A."/>
            <person name="Saif S."/>
            <person name="Shea T."/>
            <person name="Sisk P."/>
            <person name="Sykes S."/>
            <person name="Wortman J."/>
            <person name="Nusbaum C."/>
            <person name="Birren B."/>
        </authorList>
    </citation>
    <scope>NUCLEOTIDE SEQUENCE [LARGE SCALE GENOMIC DNA]</scope>
    <source>
        <strain evidence="1 2">7G8</strain>
    </source>
</reference>